<dbReference type="InterPro" id="IPR011701">
    <property type="entry name" value="MFS"/>
</dbReference>
<dbReference type="InParanoid" id="A0A067MUJ9"/>
<comment type="subcellular location">
    <subcellularLocation>
        <location evidence="1">Membrane</location>
        <topology evidence="1">Multi-pass membrane protein</topology>
    </subcellularLocation>
</comment>
<dbReference type="InterPro" id="IPR036259">
    <property type="entry name" value="MFS_trans_sf"/>
</dbReference>
<name>A0A067MUJ9_BOTB1</name>
<accession>A0A067MUJ9</accession>
<gene>
    <name evidence="9" type="ORF">BOTBODRAFT_434411</name>
</gene>
<proteinExistence type="predicted"/>
<evidence type="ECO:0000256" key="5">
    <source>
        <dbReference type="ARBA" id="ARBA00023136"/>
    </source>
</evidence>
<feature type="transmembrane region" description="Helical" evidence="7">
    <location>
        <begin position="174"/>
        <end position="201"/>
    </location>
</feature>
<feature type="transmembrane region" description="Helical" evidence="7">
    <location>
        <begin position="115"/>
        <end position="136"/>
    </location>
</feature>
<evidence type="ECO:0000313" key="9">
    <source>
        <dbReference type="EMBL" id="KDQ19284.1"/>
    </source>
</evidence>
<keyword evidence="4 7" id="KW-1133">Transmembrane helix</keyword>
<dbReference type="FunCoup" id="A0A067MUJ9">
    <property type="interactions" value="24"/>
</dbReference>
<evidence type="ECO:0000256" key="2">
    <source>
        <dbReference type="ARBA" id="ARBA00022448"/>
    </source>
</evidence>
<dbReference type="PANTHER" id="PTHR42718">
    <property type="entry name" value="MAJOR FACILITATOR SUPERFAMILY MULTIDRUG TRANSPORTER MFSC"/>
    <property type="match status" value="1"/>
</dbReference>
<keyword evidence="5 7" id="KW-0472">Membrane</keyword>
<feature type="transmembrane region" description="Helical" evidence="7">
    <location>
        <begin position="239"/>
        <end position="260"/>
    </location>
</feature>
<evidence type="ECO:0000256" key="3">
    <source>
        <dbReference type="ARBA" id="ARBA00022692"/>
    </source>
</evidence>
<evidence type="ECO:0000256" key="7">
    <source>
        <dbReference type="SAM" id="Phobius"/>
    </source>
</evidence>
<evidence type="ECO:0000259" key="8">
    <source>
        <dbReference type="PROSITE" id="PS50850"/>
    </source>
</evidence>
<dbReference type="Proteomes" id="UP000027195">
    <property type="component" value="Unassembled WGS sequence"/>
</dbReference>
<feature type="transmembrane region" description="Helical" evidence="7">
    <location>
        <begin position="354"/>
        <end position="374"/>
    </location>
</feature>
<dbReference type="HOGENOM" id="CLU_000960_27_0_1"/>
<keyword evidence="10" id="KW-1185">Reference proteome</keyword>
<dbReference type="GO" id="GO:0022857">
    <property type="term" value="F:transmembrane transporter activity"/>
    <property type="evidence" value="ECO:0007669"/>
    <property type="project" value="InterPro"/>
</dbReference>
<feature type="transmembrane region" description="Helical" evidence="7">
    <location>
        <begin position="142"/>
        <end position="162"/>
    </location>
</feature>
<feature type="transmembrane region" description="Helical" evidence="7">
    <location>
        <begin position="48"/>
        <end position="68"/>
    </location>
</feature>
<dbReference type="Gene3D" id="1.20.1250.20">
    <property type="entry name" value="MFS general substrate transporter like domains"/>
    <property type="match status" value="1"/>
</dbReference>
<dbReference type="InterPro" id="IPR020846">
    <property type="entry name" value="MFS_dom"/>
</dbReference>
<dbReference type="AlphaFoldDB" id="A0A067MUJ9"/>
<evidence type="ECO:0000256" key="4">
    <source>
        <dbReference type="ARBA" id="ARBA00022989"/>
    </source>
</evidence>
<feature type="transmembrane region" description="Helical" evidence="7">
    <location>
        <begin position="272"/>
        <end position="291"/>
    </location>
</feature>
<keyword evidence="3 7" id="KW-0812">Transmembrane</keyword>
<feature type="transmembrane region" description="Helical" evidence="7">
    <location>
        <begin position="88"/>
        <end position="108"/>
    </location>
</feature>
<feature type="region of interest" description="Disordered" evidence="6">
    <location>
        <begin position="1"/>
        <end position="42"/>
    </location>
</feature>
<feature type="transmembrane region" description="Helical" evidence="7">
    <location>
        <begin position="317"/>
        <end position="342"/>
    </location>
</feature>
<keyword evidence="2" id="KW-0813">Transport</keyword>
<organism evidence="9 10">
    <name type="scientific">Botryobasidium botryosum (strain FD-172 SS1)</name>
    <dbReference type="NCBI Taxonomy" id="930990"/>
    <lineage>
        <taxon>Eukaryota</taxon>
        <taxon>Fungi</taxon>
        <taxon>Dikarya</taxon>
        <taxon>Basidiomycota</taxon>
        <taxon>Agaricomycotina</taxon>
        <taxon>Agaricomycetes</taxon>
        <taxon>Cantharellales</taxon>
        <taxon>Botryobasidiaceae</taxon>
        <taxon>Botryobasidium</taxon>
    </lineage>
</organism>
<evidence type="ECO:0000256" key="1">
    <source>
        <dbReference type="ARBA" id="ARBA00004141"/>
    </source>
</evidence>
<reference evidence="10" key="1">
    <citation type="journal article" date="2014" name="Proc. Natl. Acad. Sci. U.S.A.">
        <title>Extensive sampling of basidiomycete genomes demonstrates inadequacy of the white-rot/brown-rot paradigm for wood decay fungi.</title>
        <authorList>
            <person name="Riley R."/>
            <person name="Salamov A.A."/>
            <person name="Brown D.W."/>
            <person name="Nagy L.G."/>
            <person name="Floudas D."/>
            <person name="Held B.W."/>
            <person name="Levasseur A."/>
            <person name="Lombard V."/>
            <person name="Morin E."/>
            <person name="Otillar R."/>
            <person name="Lindquist E.A."/>
            <person name="Sun H."/>
            <person name="LaButti K.M."/>
            <person name="Schmutz J."/>
            <person name="Jabbour D."/>
            <person name="Luo H."/>
            <person name="Baker S.E."/>
            <person name="Pisabarro A.G."/>
            <person name="Walton J.D."/>
            <person name="Blanchette R.A."/>
            <person name="Henrissat B."/>
            <person name="Martin F."/>
            <person name="Cullen D."/>
            <person name="Hibbett D.S."/>
            <person name="Grigoriev I.V."/>
        </authorList>
    </citation>
    <scope>NUCLEOTIDE SEQUENCE [LARGE SCALE GENOMIC DNA]</scope>
    <source>
        <strain evidence="10">FD-172 SS1</strain>
    </source>
</reference>
<dbReference type="GO" id="GO:0016020">
    <property type="term" value="C:membrane"/>
    <property type="evidence" value="ECO:0007669"/>
    <property type="project" value="UniProtKB-SubCell"/>
</dbReference>
<protein>
    <recommendedName>
        <fullName evidence="8">Major facilitator superfamily (MFS) profile domain-containing protein</fullName>
    </recommendedName>
</protein>
<dbReference type="OrthoDB" id="2130629at2759"/>
<dbReference type="SUPFAM" id="SSF103473">
    <property type="entry name" value="MFS general substrate transporter"/>
    <property type="match status" value="2"/>
</dbReference>
<feature type="transmembrane region" description="Helical" evidence="7">
    <location>
        <begin position="502"/>
        <end position="523"/>
    </location>
</feature>
<dbReference type="Gene3D" id="1.20.1720.10">
    <property type="entry name" value="Multidrug resistance protein D"/>
    <property type="match status" value="1"/>
</dbReference>
<evidence type="ECO:0000256" key="6">
    <source>
        <dbReference type="SAM" id="MobiDB-lite"/>
    </source>
</evidence>
<feature type="transmembrane region" description="Helical" evidence="7">
    <location>
        <begin position="447"/>
        <end position="468"/>
    </location>
</feature>
<feature type="transmembrane region" description="Helical" evidence="7">
    <location>
        <begin position="407"/>
        <end position="426"/>
    </location>
</feature>
<feature type="transmembrane region" description="Helical" evidence="7">
    <location>
        <begin position="207"/>
        <end position="227"/>
    </location>
</feature>
<dbReference type="Pfam" id="PF07690">
    <property type="entry name" value="MFS_1"/>
    <property type="match status" value="2"/>
</dbReference>
<evidence type="ECO:0000313" key="10">
    <source>
        <dbReference type="Proteomes" id="UP000027195"/>
    </source>
</evidence>
<dbReference type="EMBL" id="KL198019">
    <property type="protein sequence ID" value="KDQ19284.1"/>
    <property type="molecule type" value="Genomic_DNA"/>
</dbReference>
<sequence>MEKTTTSNPSPPIMSASDVTRVESDRTKSEASSVKGPPPPPRSTLRSIALVAVCTFGMILNSAGSMSLAPNLPRLGQDLHIDDAQLQWLMSSYALTSGCFLLLFGRLADLYGRKLVFIVGTIWYSAWSIGCGFAQNEISVDLMRGFQGMGAAAIVPAGLGILAHSFPPSRARTLAFATFSAGGPLGGAVGVVLGSVLVQFAPISWRATFFLAAGLGAATAIAAILVIDADVLDPEKDRRVDWIGASIITVGLVLLMFVLGQGQIASQGWKTPYILALLILSLIFIGLFIYWEHYIQIKTTRQPLMRLNLWKRADGRFAVMQFVGFLVWAAFSSWIFFAVLYYQTYLGLSPVLSMVRMLPMIIAGIILNVIVFLAVAHIPGVVLISFGCLATAAGCLLFAIIDPSASYWAFSFPGTILIVVGADFAYATGSIFVAKVALPHEQSLAGGVYNTVIQVGGAFGLAVTTVLYDRTALREAENILGHTVTHVDTNGPREALLKGYKAAQWLGCGFALTGMIFSATFLFRIGYVGHPKKGKSSEESLGETVA</sequence>
<feature type="domain" description="Major facilitator superfamily (MFS) profile" evidence="8">
    <location>
        <begin position="50"/>
        <end position="532"/>
    </location>
</feature>
<feature type="compositionally biased region" description="Basic and acidic residues" evidence="6">
    <location>
        <begin position="20"/>
        <end position="29"/>
    </location>
</feature>
<dbReference type="PANTHER" id="PTHR42718:SF9">
    <property type="entry name" value="MAJOR FACILITATOR SUPERFAMILY MULTIDRUG TRANSPORTER MFSC"/>
    <property type="match status" value="1"/>
</dbReference>
<dbReference type="PROSITE" id="PS50850">
    <property type="entry name" value="MFS"/>
    <property type="match status" value="1"/>
</dbReference>
<feature type="transmembrane region" description="Helical" evidence="7">
    <location>
        <begin position="381"/>
        <end position="401"/>
    </location>
</feature>